<name>A0A0C2I5X6_THEKT</name>
<gene>
    <name evidence="1" type="ORF">RF11_16332</name>
</gene>
<protein>
    <submittedName>
        <fullName evidence="1">Uncharacterized protein</fullName>
    </submittedName>
</protein>
<reference evidence="1 2" key="1">
    <citation type="journal article" date="2014" name="Genome Biol. Evol.">
        <title>The genome of the myxosporean Thelohanellus kitauei shows adaptations to nutrient acquisition within its fish host.</title>
        <authorList>
            <person name="Yang Y."/>
            <person name="Xiong J."/>
            <person name="Zhou Z."/>
            <person name="Huo F."/>
            <person name="Miao W."/>
            <person name="Ran C."/>
            <person name="Liu Y."/>
            <person name="Zhang J."/>
            <person name="Feng J."/>
            <person name="Wang M."/>
            <person name="Wang M."/>
            <person name="Wang L."/>
            <person name="Yao B."/>
        </authorList>
    </citation>
    <scope>NUCLEOTIDE SEQUENCE [LARGE SCALE GENOMIC DNA]</scope>
    <source>
        <strain evidence="1">Wuqing</strain>
    </source>
</reference>
<dbReference type="EMBL" id="JWZT01005572">
    <property type="protein sequence ID" value="KII60558.1"/>
    <property type="molecule type" value="Genomic_DNA"/>
</dbReference>
<proteinExistence type="predicted"/>
<dbReference type="Proteomes" id="UP000031668">
    <property type="component" value="Unassembled WGS sequence"/>
</dbReference>
<accession>A0A0C2I5X6</accession>
<comment type="caution">
    <text evidence="1">The sequence shown here is derived from an EMBL/GenBank/DDBJ whole genome shotgun (WGS) entry which is preliminary data.</text>
</comment>
<dbReference type="AlphaFoldDB" id="A0A0C2I5X6"/>
<organism evidence="1 2">
    <name type="scientific">Thelohanellus kitauei</name>
    <name type="common">Myxosporean</name>
    <dbReference type="NCBI Taxonomy" id="669202"/>
    <lineage>
        <taxon>Eukaryota</taxon>
        <taxon>Metazoa</taxon>
        <taxon>Cnidaria</taxon>
        <taxon>Myxozoa</taxon>
        <taxon>Myxosporea</taxon>
        <taxon>Bivalvulida</taxon>
        <taxon>Platysporina</taxon>
        <taxon>Myxobolidae</taxon>
        <taxon>Thelohanellus</taxon>
    </lineage>
</organism>
<sequence length="137" mass="15527">MEIKVEELKDAPLACLKASIFSIVFTCSLPIKAVATFSTQARHGFLERKQGEGYEIRHFAIELIKLYEVGYGDKNEEILIPMFTSGLIDFHLIKELMKKSFNEFWCCVEEAESIDSDDIMSASNHDVCLALKSRNVS</sequence>
<evidence type="ECO:0000313" key="1">
    <source>
        <dbReference type="EMBL" id="KII60558.1"/>
    </source>
</evidence>
<evidence type="ECO:0000313" key="2">
    <source>
        <dbReference type="Proteomes" id="UP000031668"/>
    </source>
</evidence>
<keyword evidence="2" id="KW-1185">Reference proteome</keyword>